<keyword evidence="1" id="KW-0813">Transport</keyword>
<keyword evidence="1" id="KW-0762">Sugar transport</keyword>
<proteinExistence type="predicted"/>
<dbReference type="VEuPathDB" id="FungiDB:BON22_2087"/>
<organism evidence="1 2">
    <name type="scientific">Cyberlindnera fabianii</name>
    <name type="common">Yeast</name>
    <name type="synonym">Hansenula fabianii</name>
    <dbReference type="NCBI Taxonomy" id="36022"/>
    <lineage>
        <taxon>Eukaryota</taxon>
        <taxon>Fungi</taxon>
        <taxon>Dikarya</taxon>
        <taxon>Ascomycota</taxon>
        <taxon>Saccharomycotina</taxon>
        <taxon>Saccharomycetes</taxon>
        <taxon>Phaffomycetales</taxon>
        <taxon>Phaffomycetaceae</taxon>
        <taxon>Cyberlindnera</taxon>
    </lineage>
</organism>
<dbReference type="Proteomes" id="UP000189513">
    <property type="component" value="Unassembled WGS sequence"/>
</dbReference>
<gene>
    <name evidence="1" type="ORF">BON22_2087</name>
</gene>
<keyword evidence="2" id="KW-1185">Reference proteome</keyword>
<dbReference type="STRING" id="36022.A0A1V2LAS3"/>
<reference evidence="2" key="1">
    <citation type="journal article" date="2017" name="Genome Announc.">
        <title>Genome sequences of Cyberlindnera fabianii 65, Pichia kudriavzevii 129, and Saccharomyces cerevisiae 131 isolated from fermented masau fruits in Zimbabwe.</title>
        <authorList>
            <person name="van Rijswijck I.M.H."/>
            <person name="Derks M.F.L."/>
            <person name="Abee T."/>
            <person name="de Ridder D."/>
            <person name="Smid E.J."/>
        </authorList>
    </citation>
    <scope>NUCLEOTIDE SEQUENCE [LARGE SCALE GENOMIC DNA]</scope>
    <source>
        <strain evidence="2">65</strain>
    </source>
</reference>
<dbReference type="EMBL" id="MPUK01000003">
    <property type="protein sequence ID" value="ONH68426.1"/>
    <property type="molecule type" value="Genomic_DNA"/>
</dbReference>
<accession>A0A1V2LAS3</accession>
<evidence type="ECO:0000313" key="1">
    <source>
        <dbReference type="EMBL" id="ONH68426.1"/>
    </source>
</evidence>
<protein>
    <submittedName>
        <fullName evidence="1">High-affinity glucose transporter</fullName>
    </submittedName>
</protein>
<name>A0A1V2LAS3_CYBFA</name>
<comment type="caution">
    <text evidence="1">The sequence shown here is derived from an EMBL/GenBank/DDBJ whole genome shotgun (WGS) entry which is preliminary data.</text>
</comment>
<sequence length="72" mass="7896">MFFKVYNPRVILAIVALAGLMLGLETTSMAVFLSSEVFMDFFDYPGSLMQGIISGANPAAAFCKFLTLSTRY</sequence>
<evidence type="ECO:0000313" key="2">
    <source>
        <dbReference type="Proteomes" id="UP000189513"/>
    </source>
</evidence>
<dbReference type="AlphaFoldDB" id="A0A1V2LAS3"/>